<dbReference type="AlphaFoldDB" id="A0AAV2YIG9"/>
<organism evidence="2 3">
    <name type="scientific">Lagenidium giganteum</name>
    <dbReference type="NCBI Taxonomy" id="4803"/>
    <lineage>
        <taxon>Eukaryota</taxon>
        <taxon>Sar</taxon>
        <taxon>Stramenopiles</taxon>
        <taxon>Oomycota</taxon>
        <taxon>Peronosporomycetes</taxon>
        <taxon>Pythiales</taxon>
        <taxon>Pythiaceae</taxon>
    </lineage>
</organism>
<gene>
    <name evidence="2" type="ORF">N0F65_007357</name>
</gene>
<accession>A0AAV2YIG9</accession>
<name>A0AAV2YIG9_9STRA</name>
<feature type="chain" id="PRO_5043752349" evidence="1">
    <location>
        <begin position="19"/>
        <end position="246"/>
    </location>
</feature>
<reference evidence="2" key="1">
    <citation type="submission" date="2022-11" db="EMBL/GenBank/DDBJ databases">
        <authorList>
            <person name="Morgan W.R."/>
            <person name="Tartar A."/>
        </authorList>
    </citation>
    <scope>NUCLEOTIDE SEQUENCE</scope>
    <source>
        <strain evidence="2">ARSEF 373</strain>
    </source>
</reference>
<evidence type="ECO:0000256" key="1">
    <source>
        <dbReference type="SAM" id="SignalP"/>
    </source>
</evidence>
<dbReference type="Proteomes" id="UP001146120">
    <property type="component" value="Unassembled WGS sequence"/>
</dbReference>
<reference evidence="2" key="2">
    <citation type="journal article" date="2023" name="Microbiol Resour">
        <title>Decontamination and Annotation of the Draft Genome Sequence of the Oomycete Lagenidium giganteum ARSEF 373.</title>
        <authorList>
            <person name="Morgan W.R."/>
            <person name="Tartar A."/>
        </authorList>
    </citation>
    <scope>NUCLEOTIDE SEQUENCE</scope>
    <source>
        <strain evidence="2">ARSEF 373</strain>
    </source>
</reference>
<proteinExistence type="predicted"/>
<keyword evidence="1" id="KW-0732">Signal</keyword>
<protein>
    <submittedName>
        <fullName evidence="2">Uncharacterized protein</fullName>
    </submittedName>
</protein>
<dbReference type="EMBL" id="DAKRPA010000295">
    <property type="protein sequence ID" value="DAZ93731.1"/>
    <property type="molecule type" value="Genomic_DNA"/>
</dbReference>
<comment type="caution">
    <text evidence="2">The sequence shown here is derived from an EMBL/GenBank/DDBJ whole genome shotgun (WGS) entry which is preliminary data.</text>
</comment>
<evidence type="ECO:0000313" key="2">
    <source>
        <dbReference type="EMBL" id="DAZ93731.1"/>
    </source>
</evidence>
<feature type="signal peptide" evidence="1">
    <location>
        <begin position="1"/>
        <end position="18"/>
    </location>
</feature>
<keyword evidence="3" id="KW-1185">Reference proteome</keyword>
<sequence>MHCLTFFTLLAVLSIADAAIPSDASFVYDGTSSDLVQQFYNLHVARTKVPTLGLASAQLPTAVTERLSDVAVEFDALPGLLQRALLWDSGYVVQRGSTSNLTAIRTACGAGATTGVTMAEIALTYADYVGAKCTLEPNCSVHRNHDCTGDQFGRGARCAATNVDVWSGEALWSTGGGPTLLPHPIIVRHEWDTPEGGHYRMYGIHARYLSNGGRQRGDHHPLRRARCEPQAVVSTGKGQAGGRAVG</sequence>
<evidence type="ECO:0000313" key="3">
    <source>
        <dbReference type="Proteomes" id="UP001146120"/>
    </source>
</evidence>